<dbReference type="EC" id="2.1.2.9" evidence="2 5"/>
<dbReference type="SUPFAM" id="SSF53328">
    <property type="entry name" value="Formyltransferase"/>
    <property type="match status" value="1"/>
</dbReference>
<keyword evidence="4 5" id="KW-0648">Protein biosynthesis</keyword>
<dbReference type="InterPro" id="IPR036477">
    <property type="entry name" value="Formyl_transf_N_sf"/>
</dbReference>
<dbReference type="GO" id="GO:0004479">
    <property type="term" value="F:methionyl-tRNA formyltransferase activity"/>
    <property type="evidence" value="ECO:0007669"/>
    <property type="project" value="UniProtKB-UniRule"/>
</dbReference>
<dbReference type="InterPro" id="IPR005794">
    <property type="entry name" value="Fmt"/>
</dbReference>
<gene>
    <name evidence="5 8" type="primary">fmt</name>
    <name evidence="8" type="ORF">Pla175_05400</name>
</gene>
<keyword evidence="3 5" id="KW-0808">Transferase</keyword>
<dbReference type="Pfam" id="PF02911">
    <property type="entry name" value="Formyl_trans_C"/>
    <property type="match status" value="1"/>
</dbReference>
<name>A0A518D6S4_9BACT</name>
<evidence type="ECO:0000259" key="7">
    <source>
        <dbReference type="Pfam" id="PF02911"/>
    </source>
</evidence>
<dbReference type="RefSeq" id="WP_145281092.1">
    <property type="nucleotide sequence ID" value="NZ_CP036291.1"/>
</dbReference>
<evidence type="ECO:0000259" key="6">
    <source>
        <dbReference type="Pfam" id="PF00551"/>
    </source>
</evidence>
<evidence type="ECO:0000256" key="2">
    <source>
        <dbReference type="ARBA" id="ARBA00012261"/>
    </source>
</evidence>
<comment type="similarity">
    <text evidence="1 5">Belongs to the Fmt family.</text>
</comment>
<dbReference type="Pfam" id="PF00551">
    <property type="entry name" value="Formyl_trans_N"/>
    <property type="match status" value="1"/>
</dbReference>
<dbReference type="InterPro" id="IPR011034">
    <property type="entry name" value="Formyl_transferase-like_C_sf"/>
</dbReference>
<dbReference type="NCBIfam" id="TIGR00460">
    <property type="entry name" value="fmt"/>
    <property type="match status" value="1"/>
</dbReference>
<accession>A0A518D6S4</accession>
<comment type="catalytic activity">
    <reaction evidence="5">
        <text>L-methionyl-tRNA(fMet) + (6R)-10-formyltetrahydrofolate = N-formyl-L-methionyl-tRNA(fMet) + (6S)-5,6,7,8-tetrahydrofolate + H(+)</text>
        <dbReference type="Rhea" id="RHEA:24380"/>
        <dbReference type="Rhea" id="RHEA-COMP:9952"/>
        <dbReference type="Rhea" id="RHEA-COMP:9953"/>
        <dbReference type="ChEBI" id="CHEBI:15378"/>
        <dbReference type="ChEBI" id="CHEBI:57453"/>
        <dbReference type="ChEBI" id="CHEBI:78530"/>
        <dbReference type="ChEBI" id="CHEBI:78844"/>
        <dbReference type="ChEBI" id="CHEBI:195366"/>
        <dbReference type="EC" id="2.1.2.9"/>
    </reaction>
</comment>
<dbReference type="OrthoDB" id="9802815at2"/>
<dbReference type="InterPro" id="IPR005793">
    <property type="entry name" value="Formyl_trans_C"/>
</dbReference>
<dbReference type="Proteomes" id="UP000317429">
    <property type="component" value="Chromosome"/>
</dbReference>
<dbReference type="Gene3D" id="3.40.50.12230">
    <property type="match status" value="1"/>
</dbReference>
<evidence type="ECO:0000256" key="1">
    <source>
        <dbReference type="ARBA" id="ARBA00010699"/>
    </source>
</evidence>
<dbReference type="PANTHER" id="PTHR11138:SF5">
    <property type="entry name" value="METHIONYL-TRNA FORMYLTRANSFERASE, MITOCHONDRIAL"/>
    <property type="match status" value="1"/>
</dbReference>
<dbReference type="InterPro" id="IPR044135">
    <property type="entry name" value="Met-tRNA-FMT_C"/>
</dbReference>
<dbReference type="InterPro" id="IPR041711">
    <property type="entry name" value="Met-tRNA-FMT_N"/>
</dbReference>
<dbReference type="KEGG" id="pnd:Pla175_05400"/>
<sequence length="319" mass="33734">MKLVVIAAGPFAVPMLRALHASSHEIAHVVCRPHRGRRSDPPLPVAACAEELGLPLWRPETINASDALECLAGLGADLLVVCDYGEILKPGVLEAARLGGVNLHGSLLPRYRGAAPVQHAVWNGDAEAGVAVITMTRGLDSGPIHGVARLAVDPDETAGELEARIAQLGAPLMVEMVDRLEAGTATPVAQDKSLATKAPRLSKEDGQIDWSRTALRVKNQVRAMQPWPRTYATWRAAGGDPVRLNIDRVSLVAEASGAPGEVLEAGDRLVVACGQGGVSLESVQAPGKRRLTAAEFLRGASLRAGDRFEVPSDPLETRQ</sequence>
<feature type="domain" description="Formyl transferase N-terminal" evidence="6">
    <location>
        <begin position="1"/>
        <end position="176"/>
    </location>
</feature>
<comment type="function">
    <text evidence="5">Attaches a formyl group to the free amino group of methionyl-tRNA(fMet). The formyl group appears to play a dual role in the initiator identity of N-formylmethionyl-tRNA by promoting its recognition by IF2 and preventing the misappropriation of this tRNA by the elongation apparatus.</text>
</comment>
<dbReference type="InterPro" id="IPR002376">
    <property type="entry name" value="Formyl_transf_N"/>
</dbReference>
<proteinExistence type="inferred from homology"/>
<dbReference type="CDD" id="cd08704">
    <property type="entry name" value="Met_tRNA_FMT_C"/>
    <property type="match status" value="1"/>
</dbReference>
<feature type="binding site" evidence="5">
    <location>
        <begin position="106"/>
        <end position="109"/>
    </location>
    <ligand>
        <name>(6S)-5,6,7,8-tetrahydrofolate</name>
        <dbReference type="ChEBI" id="CHEBI:57453"/>
    </ligand>
</feature>
<organism evidence="8 9">
    <name type="scientific">Pirellulimonas nuda</name>
    <dbReference type="NCBI Taxonomy" id="2528009"/>
    <lineage>
        <taxon>Bacteria</taxon>
        <taxon>Pseudomonadati</taxon>
        <taxon>Planctomycetota</taxon>
        <taxon>Planctomycetia</taxon>
        <taxon>Pirellulales</taxon>
        <taxon>Lacipirellulaceae</taxon>
        <taxon>Pirellulimonas</taxon>
    </lineage>
</organism>
<evidence type="ECO:0000313" key="8">
    <source>
        <dbReference type="EMBL" id="QDU87184.1"/>
    </source>
</evidence>
<dbReference type="AlphaFoldDB" id="A0A518D6S4"/>
<keyword evidence="9" id="KW-1185">Reference proteome</keyword>
<evidence type="ECO:0000256" key="3">
    <source>
        <dbReference type="ARBA" id="ARBA00022679"/>
    </source>
</evidence>
<dbReference type="SUPFAM" id="SSF50486">
    <property type="entry name" value="FMT C-terminal domain-like"/>
    <property type="match status" value="1"/>
</dbReference>
<dbReference type="HAMAP" id="MF_00182">
    <property type="entry name" value="Formyl_trans"/>
    <property type="match status" value="1"/>
</dbReference>
<evidence type="ECO:0000256" key="4">
    <source>
        <dbReference type="ARBA" id="ARBA00022917"/>
    </source>
</evidence>
<reference evidence="8 9" key="1">
    <citation type="submission" date="2019-02" db="EMBL/GenBank/DDBJ databases">
        <title>Deep-cultivation of Planctomycetes and their phenomic and genomic characterization uncovers novel biology.</title>
        <authorList>
            <person name="Wiegand S."/>
            <person name="Jogler M."/>
            <person name="Boedeker C."/>
            <person name="Pinto D."/>
            <person name="Vollmers J."/>
            <person name="Rivas-Marin E."/>
            <person name="Kohn T."/>
            <person name="Peeters S.H."/>
            <person name="Heuer A."/>
            <person name="Rast P."/>
            <person name="Oberbeckmann S."/>
            <person name="Bunk B."/>
            <person name="Jeske O."/>
            <person name="Meyerdierks A."/>
            <person name="Storesund J.E."/>
            <person name="Kallscheuer N."/>
            <person name="Luecker S."/>
            <person name="Lage O.M."/>
            <person name="Pohl T."/>
            <person name="Merkel B.J."/>
            <person name="Hornburger P."/>
            <person name="Mueller R.-W."/>
            <person name="Bruemmer F."/>
            <person name="Labrenz M."/>
            <person name="Spormann A.M."/>
            <person name="Op den Camp H."/>
            <person name="Overmann J."/>
            <person name="Amann R."/>
            <person name="Jetten M.S.M."/>
            <person name="Mascher T."/>
            <person name="Medema M.H."/>
            <person name="Devos D.P."/>
            <person name="Kaster A.-K."/>
            <person name="Ovreas L."/>
            <person name="Rohde M."/>
            <person name="Galperin M.Y."/>
            <person name="Jogler C."/>
        </authorList>
    </citation>
    <scope>NUCLEOTIDE SEQUENCE [LARGE SCALE GENOMIC DNA]</scope>
    <source>
        <strain evidence="8 9">Pla175</strain>
    </source>
</reference>
<protein>
    <recommendedName>
        <fullName evidence="2 5">Methionyl-tRNA formyltransferase</fullName>
        <ecNumber evidence="2 5">2.1.2.9</ecNumber>
    </recommendedName>
</protein>
<dbReference type="PANTHER" id="PTHR11138">
    <property type="entry name" value="METHIONYL-TRNA FORMYLTRANSFERASE"/>
    <property type="match status" value="1"/>
</dbReference>
<feature type="domain" description="Formyl transferase C-terminal" evidence="7">
    <location>
        <begin position="200"/>
        <end position="300"/>
    </location>
</feature>
<evidence type="ECO:0000313" key="9">
    <source>
        <dbReference type="Proteomes" id="UP000317429"/>
    </source>
</evidence>
<evidence type="ECO:0000256" key="5">
    <source>
        <dbReference type="HAMAP-Rule" id="MF_00182"/>
    </source>
</evidence>
<dbReference type="EMBL" id="CP036291">
    <property type="protein sequence ID" value="QDU87184.1"/>
    <property type="molecule type" value="Genomic_DNA"/>
</dbReference>
<dbReference type="CDD" id="cd08646">
    <property type="entry name" value="FMT_core_Met-tRNA-FMT_N"/>
    <property type="match status" value="1"/>
</dbReference>
<dbReference type="GO" id="GO:0005829">
    <property type="term" value="C:cytosol"/>
    <property type="evidence" value="ECO:0007669"/>
    <property type="project" value="TreeGrafter"/>
</dbReference>